<sequence length="195" mass="21213">MTANRDTLDLAAATVHGSAGDAYVVDASEAAQSALVSMATRSTSQLASTNGVLGGNSASEDDADAYEPFIASLANNWDHTFAEGSESVDEMKAELGSLTQGDFITVDFLDAATLLGSYLEARHAMAGDDPIRDLESMQPRYYIRRSRRLRAPPHIDPFYKNFLVTIYGSCWYCLLLRLISGMPGIHRKASGRRQI</sequence>
<dbReference type="Proteomes" id="UP001362999">
    <property type="component" value="Unassembled WGS sequence"/>
</dbReference>
<comment type="caution">
    <text evidence="1">The sequence shown here is derived from an EMBL/GenBank/DDBJ whole genome shotgun (WGS) entry which is preliminary data.</text>
</comment>
<protein>
    <submittedName>
        <fullName evidence="1">Uncharacterized protein</fullName>
    </submittedName>
</protein>
<keyword evidence="2" id="KW-1185">Reference proteome</keyword>
<reference evidence="1 2" key="1">
    <citation type="journal article" date="2024" name="J Genomics">
        <title>Draft genome sequencing and assembly of Favolaschia claudopus CIRM-BRFM 2984 isolated from oak limbs.</title>
        <authorList>
            <person name="Navarro D."/>
            <person name="Drula E."/>
            <person name="Chaduli D."/>
            <person name="Cazenave R."/>
            <person name="Ahrendt S."/>
            <person name="Wang J."/>
            <person name="Lipzen A."/>
            <person name="Daum C."/>
            <person name="Barry K."/>
            <person name="Grigoriev I.V."/>
            <person name="Favel A."/>
            <person name="Rosso M.N."/>
            <person name="Martin F."/>
        </authorList>
    </citation>
    <scope>NUCLEOTIDE SEQUENCE [LARGE SCALE GENOMIC DNA]</scope>
    <source>
        <strain evidence="1 2">CIRM-BRFM 2984</strain>
    </source>
</reference>
<evidence type="ECO:0000313" key="1">
    <source>
        <dbReference type="EMBL" id="KAK7016958.1"/>
    </source>
</evidence>
<accession>A0AAW0AVN2</accession>
<proteinExistence type="predicted"/>
<evidence type="ECO:0000313" key="2">
    <source>
        <dbReference type="Proteomes" id="UP001362999"/>
    </source>
</evidence>
<organism evidence="1 2">
    <name type="scientific">Favolaschia claudopus</name>
    <dbReference type="NCBI Taxonomy" id="2862362"/>
    <lineage>
        <taxon>Eukaryota</taxon>
        <taxon>Fungi</taxon>
        <taxon>Dikarya</taxon>
        <taxon>Basidiomycota</taxon>
        <taxon>Agaricomycotina</taxon>
        <taxon>Agaricomycetes</taxon>
        <taxon>Agaricomycetidae</taxon>
        <taxon>Agaricales</taxon>
        <taxon>Marasmiineae</taxon>
        <taxon>Mycenaceae</taxon>
        <taxon>Favolaschia</taxon>
    </lineage>
</organism>
<dbReference type="AlphaFoldDB" id="A0AAW0AVN2"/>
<dbReference type="EMBL" id="JAWWNJ010000049">
    <property type="protein sequence ID" value="KAK7016958.1"/>
    <property type="molecule type" value="Genomic_DNA"/>
</dbReference>
<gene>
    <name evidence="1" type="ORF">R3P38DRAFT_3202554</name>
</gene>
<name>A0AAW0AVN2_9AGAR</name>